<protein>
    <recommendedName>
        <fullName evidence="3">Type VI secretion, VC_A0110, EvfL, ImpJ, VasE</fullName>
    </recommendedName>
</protein>
<name>A0ABV2LSK6_9FLAO</name>
<accession>A0ABV2LSK6</accession>
<evidence type="ECO:0000313" key="2">
    <source>
        <dbReference type="Proteomes" id="UP001549146"/>
    </source>
</evidence>
<gene>
    <name evidence="1" type="ORF">ABID46_000039</name>
</gene>
<keyword evidence="2" id="KW-1185">Reference proteome</keyword>
<organism evidence="1 2">
    <name type="scientific">Moheibacter stercoris</name>
    <dbReference type="NCBI Taxonomy" id="1628251"/>
    <lineage>
        <taxon>Bacteria</taxon>
        <taxon>Pseudomonadati</taxon>
        <taxon>Bacteroidota</taxon>
        <taxon>Flavobacteriia</taxon>
        <taxon>Flavobacteriales</taxon>
        <taxon>Weeksellaceae</taxon>
        <taxon>Moheibacter</taxon>
    </lineage>
</organism>
<dbReference type="EMBL" id="JBEPMO010000001">
    <property type="protein sequence ID" value="MET3730487.1"/>
    <property type="molecule type" value="Genomic_DNA"/>
</dbReference>
<proteinExistence type="predicted"/>
<sequence length="391" mass="45083">MTDKQQFLPVNWIDGMKINKNHFLAIQNYSQQMATSIGQVHLTEINFGLISNRQQGNPLKLNFFVDNHKMIKVQLEECQAITLGGERINVSPLIAHALHLEAEYNLKLDEDELRNGQEKILLVNLTVNPHHQIPFGDPDPEENPPRYPYLVPEYHLSIVPETRNKSGYGKTQLTIGKIVCNSVETYMDETYIPACTTVESHPKLLELHQFIMKFLGQLEIHTVQIIQKIHTKNQNNLLSLMILDLCNKMTDYLAQTINSARQISPYEPPAMMLDKVIGLGRIMKNYIEAKSGTGKEELLNYFSEWCSIQQGDFDLLFSHLINTDYDHIDMYNLIEKNINFIRTIDEIFAALSRLDYIGRKKETGIFVKERQETEIGIMDSKPKSRKSFLED</sequence>
<dbReference type="RefSeq" id="WP_354505423.1">
    <property type="nucleotide sequence ID" value="NZ_JBEPMO010000001.1"/>
</dbReference>
<evidence type="ECO:0000313" key="1">
    <source>
        <dbReference type="EMBL" id="MET3730487.1"/>
    </source>
</evidence>
<reference evidence="1 2" key="1">
    <citation type="submission" date="2024-06" db="EMBL/GenBank/DDBJ databases">
        <title>Genomic Encyclopedia of Type Strains, Phase IV (KMG-IV): sequencing the most valuable type-strain genomes for metagenomic binning, comparative biology and taxonomic classification.</title>
        <authorList>
            <person name="Goeker M."/>
        </authorList>
    </citation>
    <scope>NUCLEOTIDE SEQUENCE [LARGE SCALE GENOMIC DNA]</scope>
    <source>
        <strain evidence="1 2">DSM 29388</strain>
    </source>
</reference>
<dbReference type="Proteomes" id="UP001549146">
    <property type="component" value="Unassembled WGS sequence"/>
</dbReference>
<comment type="caution">
    <text evidence="1">The sequence shown here is derived from an EMBL/GenBank/DDBJ whole genome shotgun (WGS) entry which is preliminary data.</text>
</comment>
<evidence type="ECO:0008006" key="3">
    <source>
        <dbReference type="Google" id="ProtNLM"/>
    </source>
</evidence>